<proteinExistence type="predicted"/>
<dbReference type="EMBL" id="CAAALY010015962">
    <property type="protein sequence ID" value="VEL12824.1"/>
    <property type="molecule type" value="Genomic_DNA"/>
</dbReference>
<organism evidence="1 2">
    <name type="scientific">Protopolystoma xenopodis</name>
    <dbReference type="NCBI Taxonomy" id="117903"/>
    <lineage>
        <taxon>Eukaryota</taxon>
        <taxon>Metazoa</taxon>
        <taxon>Spiralia</taxon>
        <taxon>Lophotrochozoa</taxon>
        <taxon>Platyhelminthes</taxon>
        <taxon>Monogenea</taxon>
        <taxon>Polyopisthocotylea</taxon>
        <taxon>Polystomatidea</taxon>
        <taxon>Polystomatidae</taxon>
        <taxon>Protopolystoma</taxon>
    </lineage>
</organism>
<comment type="caution">
    <text evidence="1">The sequence shown here is derived from an EMBL/GenBank/DDBJ whole genome shotgun (WGS) entry which is preliminary data.</text>
</comment>
<reference evidence="1" key="1">
    <citation type="submission" date="2018-11" db="EMBL/GenBank/DDBJ databases">
        <authorList>
            <consortium name="Pathogen Informatics"/>
        </authorList>
    </citation>
    <scope>NUCLEOTIDE SEQUENCE</scope>
</reference>
<keyword evidence="2" id="KW-1185">Reference proteome</keyword>
<name>A0A448WIW6_9PLAT</name>
<evidence type="ECO:0000313" key="1">
    <source>
        <dbReference type="EMBL" id="VEL12824.1"/>
    </source>
</evidence>
<dbReference type="AlphaFoldDB" id="A0A448WIW6"/>
<dbReference type="Proteomes" id="UP000784294">
    <property type="component" value="Unassembled WGS sequence"/>
</dbReference>
<gene>
    <name evidence="1" type="ORF">PXEA_LOCUS6264</name>
</gene>
<protein>
    <submittedName>
        <fullName evidence="1">Uncharacterized protein</fullName>
    </submittedName>
</protein>
<accession>A0A448WIW6</accession>
<evidence type="ECO:0000313" key="2">
    <source>
        <dbReference type="Proteomes" id="UP000784294"/>
    </source>
</evidence>
<sequence length="175" mass="19781">MVFCSDAAGRMKESRDGEPWTYPHKSTVIAPKQPLFDFRYLPSTPLSKRNERLSELVAVAWIIHIPCQLDVVIKVSTKRCQLSLPCTYFRHDDPVFANDMYTLEGPRMTFSSSRTGRSTAKPCYTNRQTDTLDMPKNLDICKSQVPYQSLIANDTSSPPQALTSFHSSNLHFASS</sequence>